<protein>
    <submittedName>
        <fullName evidence="2">RimJ/RimL family protein N-acetyltransferase</fullName>
    </submittedName>
</protein>
<dbReference type="CDD" id="cd04301">
    <property type="entry name" value="NAT_SF"/>
    <property type="match status" value="1"/>
</dbReference>
<comment type="caution">
    <text evidence="2">The sequence shown here is derived from an EMBL/GenBank/DDBJ whole genome shotgun (WGS) entry which is preliminary data.</text>
</comment>
<reference evidence="2 3" key="1">
    <citation type="submission" date="2018-06" db="EMBL/GenBank/DDBJ databases">
        <title>Genomic Encyclopedia of Archaeal and Bacterial Type Strains, Phase II (KMG-II): from individual species to whole genera.</title>
        <authorList>
            <person name="Goeker M."/>
        </authorList>
    </citation>
    <scope>NUCLEOTIDE SEQUENCE [LARGE SCALE GENOMIC DNA]</scope>
    <source>
        <strain evidence="2 3">DSM 23857</strain>
    </source>
</reference>
<evidence type="ECO:0000313" key="3">
    <source>
        <dbReference type="Proteomes" id="UP000249547"/>
    </source>
</evidence>
<evidence type="ECO:0000259" key="1">
    <source>
        <dbReference type="PROSITE" id="PS51186"/>
    </source>
</evidence>
<dbReference type="InterPro" id="IPR016181">
    <property type="entry name" value="Acyl_CoA_acyltransferase"/>
</dbReference>
<dbReference type="GO" id="GO:0016747">
    <property type="term" value="F:acyltransferase activity, transferring groups other than amino-acyl groups"/>
    <property type="evidence" value="ECO:0007669"/>
    <property type="project" value="InterPro"/>
</dbReference>
<keyword evidence="2" id="KW-0808">Transferase</keyword>
<dbReference type="OrthoDB" id="948250at2"/>
<name>A0A327QHM4_9BACT</name>
<proteinExistence type="predicted"/>
<dbReference type="SUPFAM" id="SSF55729">
    <property type="entry name" value="Acyl-CoA N-acyltransferases (Nat)"/>
    <property type="match status" value="1"/>
</dbReference>
<dbReference type="Gene3D" id="3.40.630.30">
    <property type="match status" value="1"/>
</dbReference>
<dbReference type="InterPro" id="IPR000182">
    <property type="entry name" value="GNAT_dom"/>
</dbReference>
<dbReference type="Proteomes" id="UP000249547">
    <property type="component" value="Unassembled WGS sequence"/>
</dbReference>
<dbReference type="PANTHER" id="PTHR43415">
    <property type="entry name" value="SPERMIDINE N(1)-ACETYLTRANSFERASE"/>
    <property type="match status" value="1"/>
</dbReference>
<dbReference type="PROSITE" id="PS51186">
    <property type="entry name" value="GNAT"/>
    <property type="match status" value="1"/>
</dbReference>
<dbReference type="EMBL" id="QLLL01000005">
    <property type="protein sequence ID" value="RAJ04116.1"/>
    <property type="molecule type" value="Genomic_DNA"/>
</dbReference>
<dbReference type="Pfam" id="PF13420">
    <property type="entry name" value="Acetyltransf_4"/>
    <property type="match status" value="1"/>
</dbReference>
<evidence type="ECO:0000313" key="2">
    <source>
        <dbReference type="EMBL" id="RAJ04116.1"/>
    </source>
</evidence>
<sequence>MLQYLPTGQALTIRPLTMADAPALLASYQKAVSETDMLLLTSSESQSIQLAMEEEFIRPFTNSTRHLYLVAEVEDDIIGGVSLKRRSVQKQAHLADLGIFVRKPFQSMGVGRRLMTAMLRWAESNPHIEIITFEVLANNEKAIYLYHHFGFEINGKVPQAIKQVNGDYADILIMSKIIHAKPN</sequence>
<dbReference type="PANTHER" id="PTHR43415:SF3">
    <property type="entry name" value="GNAT-FAMILY ACETYLTRANSFERASE"/>
    <property type="match status" value="1"/>
</dbReference>
<dbReference type="RefSeq" id="WP_111598422.1">
    <property type="nucleotide sequence ID" value="NZ_QLLL01000005.1"/>
</dbReference>
<feature type="domain" description="N-acetyltransferase" evidence="1">
    <location>
        <begin position="11"/>
        <end position="179"/>
    </location>
</feature>
<gene>
    <name evidence="2" type="ORF">LX64_02994</name>
</gene>
<keyword evidence="3" id="KW-1185">Reference proteome</keyword>
<accession>A0A327QHM4</accession>
<dbReference type="AlphaFoldDB" id="A0A327QHM4"/>
<organism evidence="2 3">
    <name type="scientific">Chitinophaga skermanii</name>
    <dbReference type="NCBI Taxonomy" id="331697"/>
    <lineage>
        <taxon>Bacteria</taxon>
        <taxon>Pseudomonadati</taxon>
        <taxon>Bacteroidota</taxon>
        <taxon>Chitinophagia</taxon>
        <taxon>Chitinophagales</taxon>
        <taxon>Chitinophagaceae</taxon>
        <taxon>Chitinophaga</taxon>
    </lineage>
</organism>